<sequence length="1695" mass="187481">METPPFEQKSYDETTTVFGIDEDGSVVKRRRKRRSLGRRVSFAEAPAYHIFTRDDEYVSPSHDAQDAQGSAPQHVPKRRSPRLASKMPAAGGDDKENRRPVLLNEVEDCKGRRSTKPLSNLEQTTGSPASRPPSWHPAKNTSSLSRDDGEICDFVDIQNCALQQKNNVFDEDVTLDSTTFTFKLSQLQALKSQADGDQDKLFEPAPSTKRSYGRKTRGESPGPGSGENDTSMSFTMIQPIIRQKLGNLHSGHVDGSTDMSITMQVSRKHSSFLGTDVSKQDEVIEIMKAYLSEDNGERSPVGAPLSDLNLPKSRKTLPTTKDTQVKVDKDSRVDKEIVVLTTASGTGGTESNVTKETYAEFQKESVTLAAIIEEGGSGNLIAPVIPAGCGRVIPTETASRHEETENIFLNPAVSVEYEKDDRGPRGPNREIEATLTMDGSVSGTYVLEPGGHRGSARRSDQSKNSTTTDNQEPSQHNGNAQNLQFAILSHEETLLVPGNEERGLIATGSEEHGKENTDPTSREKKILAFTEETAKSLLTRGDDASTATTPANTTDATVTNTTDFRGQNDRLFAADLSEGLERVNRGLSATCQREEATVTMDMSISPTSTSLPHVECKRPALELERSITLDIPSLQDLVQEEEDEDMVTDMKMDTEIVCSRPTVTSNHCNSATRENQVVPGFGRRKIQGEEVFLMDNSLNRPTCMRERVSEMSRDELDHDRSITMGIPRLADIIREEEDYTHIEGQKKAPSNVVFPSLLHEVRNVPSSSDGDFSGSITAQVPRCSDLLAADSVSPDRAPAWNKSRRSSWVAPLPSSLRSSELGHAEGGGNICVTPCSDSGMEIVDDCGEPTLYSREVASLQASRGVQVVNIEASSAQVLGKGGEMHINLQNLTPTGDSGESMDIVGDTTDPMLLSSTVRLAELSHQSENTTLADCDEQMVIVDSTRPPVPSGIAQILKVSERPRDRNSDRSEQTTDIVPEAADTAPHFGPVKRAKFSMDVENRTSTDGSEDNMSMVEDLPKLNSTVELSSKRIGSISRFGEPQQILAPALYLSPVKQSHSEAKVPNYQNYTPSPSPRTYDAKELINSVLQSSARLASVGTVDKTFTFTCQTTEVQQHSLRKLQERLTLQLHSAKKLQLSAGNQSSDCTPTIRYKGAEQACSLADQSDCQHGKDGDTISVDDFFKLTEVNFCAKRESSGCASKDKFSIQAYQVNTIDAALKHFFLVQPRIGHMMEACSLVQDDLEKIRTKEARLEDELTASNPSLFSRFQKVGPGEKQQIKGRIHRLQTKCRLVEKRHWLNFRLGLEKDWNVKLLQSKSELQLHVEELRNGNSFLEENYQQILHLQARIPTNEFEVEEYPSDKTAPKAVEEKARNKCALDKIKYLKEQLVDVNSSAKTKLEKLLNRTKVTEEALRTSKERLAFSQCRLHDLQTKLAEHVRMGHSPAAGLQIAARPEFYVKEMSNKVSLLKALQGGWQVAVVGQDIVELSYTRKYLLDTVGLVKRRLVVAKTAGTSHVIESTWDVDFAGVELIFSRINAVEMFKQTFTDRPDVRKSQSLRSYIQATRFLVSNLLVLMEEIGECQKVTKAFARGVLVVPRFLLNDDEQMQLEIKFMDCLLSVNFILTLGMTYAQRDGYPFGAMPAKVDMVMCPRSLSHKLNSAALEGAIVGVEPGFHRVKRICAAMGSFLATLRDIRVD</sequence>
<name>A0A2R6X8F7_MARPO</name>
<evidence type="ECO:0000259" key="2">
    <source>
        <dbReference type="Pfam" id="PF08317"/>
    </source>
</evidence>
<accession>A0A2R6X8F7</accession>
<protein>
    <recommendedName>
        <fullName evidence="2">Spc7 kinetochore protein domain-containing protein</fullName>
    </recommendedName>
</protein>
<reference evidence="4" key="1">
    <citation type="journal article" date="2017" name="Cell">
        <title>Insights into land plant evolution garnered from the Marchantia polymorpha genome.</title>
        <authorList>
            <person name="Bowman J.L."/>
            <person name="Kohchi T."/>
            <person name="Yamato K.T."/>
            <person name="Jenkins J."/>
            <person name="Shu S."/>
            <person name="Ishizaki K."/>
            <person name="Yamaoka S."/>
            <person name="Nishihama R."/>
            <person name="Nakamura Y."/>
            <person name="Berger F."/>
            <person name="Adam C."/>
            <person name="Aki S.S."/>
            <person name="Althoff F."/>
            <person name="Araki T."/>
            <person name="Arteaga-Vazquez M.A."/>
            <person name="Balasubrmanian S."/>
            <person name="Barry K."/>
            <person name="Bauer D."/>
            <person name="Boehm C.R."/>
            <person name="Briginshaw L."/>
            <person name="Caballero-Perez J."/>
            <person name="Catarino B."/>
            <person name="Chen F."/>
            <person name="Chiyoda S."/>
            <person name="Chovatia M."/>
            <person name="Davies K.M."/>
            <person name="Delmans M."/>
            <person name="Demura T."/>
            <person name="Dierschke T."/>
            <person name="Dolan L."/>
            <person name="Dorantes-Acosta A.E."/>
            <person name="Eklund D.M."/>
            <person name="Florent S.N."/>
            <person name="Flores-Sandoval E."/>
            <person name="Fujiyama A."/>
            <person name="Fukuzawa H."/>
            <person name="Galik B."/>
            <person name="Grimanelli D."/>
            <person name="Grimwood J."/>
            <person name="Grossniklaus U."/>
            <person name="Hamada T."/>
            <person name="Haseloff J."/>
            <person name="Hetherington A.J."/>
            <person name="Higo A."/>
            <person name="Hirakawa Y."/>
            <person name="Hundley H.N."/>
            <person name="Ikeda Y."/>
            <person name="Inoue K."/>
            <person name="Inoue S.I."/>
            <person name="Ishida S."/>
            <person name="Jia Q."/>
            <person name="Kakita M."/>
            <person name="Kanazawa T."/>
            <person name="Kawai Y."/>
            <person name="Kawashima T."/>
            <person name="Kennedy M."/>
            <person name="Kinose K."/>
            <person name="Kinoshita T."/>
            <person name="Kohara Y."/>
            <person name="Koide E."/>
            <person name="Komatsu K."/>
            <person name="Kopischke S."/>
            <person name="Kubo M."/>
            <person name="Kyozuka J."/>
            <person name="Lagercrantz U."/>
            <person name="Lin S.S."/>
            <person name="Lindquist E."/>
            <person name="Lipzen A.M."/>
            <person name="Lu C.W."/>
            <person name="De Luna E."/>
            <person name="Martienssen R.A."/>
            <person name="Minamino N."/>
            <person name="Mizutani M."/>
            <person name="Mizutani M."/>
            <person name="Mochizuki N."/>
            <person name="Monte I."/>
            <person name="Mosher R."/>
            <person name="Nagasaki H."/>
            <person name="Nakagami H."/>
            <person name="Naramoto S."/>
            <person name="Nishitani K."/>
            <person name="Ohtani M."/>
            <person name="Okamoto T."/>
            <person name="Okumura M."/>
            <person name="Phillips J."/>
            <person name="Pollak B."/>
            <person name="Reinders A."/>
            <person name="Rovekamp M."/>
            <person name="Sano R."/>
            <person name="Sawa S."/>
            <person name="Schmid M.W."/>
            <person name="Shirakawa M."/>
            <person name="Solano R."/>
            <person name="Spunde A."/>
            <person name="Suetsugu N."/>
            <person name="Sugano S."/>
            <person name="Sugiyama A."/>
            <person name="Sun R."/>
            <person name="Suzuki Y."/>
            <person name="Takenaka M."/>
            <person name="Takezawa D."/>
            <person name="Tomogane H."/>
            <person name="Tsuzuki M."/>
            <person name="Ueda T."/>
            <person name="Umeda M."/>
            <person name="Ward J.M."/>
            <person name="Watanabe Y."/>
            <person name="Yazaki K."/>
            <person name="Yokoyama R."/>
            <person name="Yoshitake Y."/>
            <person name="Yotsui I."/>
            <person name="Zachgo S."/>
            <person name="Schmutz J."/>
        </authorList>
    </citation>
    <scope>NUCLEOTIDE SEQUENCE [LARGE SCALE GENOMIC DNA]</scope>
    <source>
        <strain evidence="4">Tak-1</strain>
    </source>
</reference>
<feature type="region of interest" description="Disordered" evidence="1">
    <location>
        <begin position="538"/>
        <end position="562"/>
    </location>
</feature>
<evidence type="ECO:0000313" key="3">
    <source>
        <dbReference type="EMBL" id="PTQ42369.1"/>
    </source>
</evidence>
<evidence type="ECO:0000256" key="1">
    <source>
        <dbReference type="SAM" id="MobiDB-lite"/>
    </source>
</evidence>
<feature type="compositionally biased region" description="Low complexity" evidence="1">
    <location>
        <begin position="544"/>
        <end position="562"/>
    </location>
</feature>
<dbReference type="PANTHER" id="PTHR35707:SF1">
    <property type="entry name" value="SPC7 KINETOCHORE PROTEIN DOMAIN-CONTAINING PROTEIN"/>
    <property type="match status" value="1"/>
</dbReference>
<feature type="region of interest" description="Disordered" evidence="1">
    <location>
        <begin position="295"/>
        <end position="322"/>
    </location>
</feature>
<dbReference type="Proteomes" id="UP000244005">
    <property type="component" value="Unassembled WGS sequence"/>
</dbReference>
<dbReference type="InterPro" id="IPR013253">
    <property type="entry name" value="Spc7_domain"/>
</dbReference>
<feature type="region of interest" description="Disordered" evidence="1">
    <location>
        <begin position="51"/>
        <end position="147"/>
    </location>
</feature>
<evidence type="ECO:0000313" key="4">
    <source>
        <dbReference type="Proteomes" id="UP000244005"/>
    </source>
</evidence>
<feature type="region of interest" description="Disordered" evidence="1">
    <location>
        <begin position="437"/>
        <end position="478"/>
    </location>
</feature>
<dbReference type="OrthoDB" id="1929367at2759"/>
<dbReference type="Gramene" id="Mp8g17670.1">
    <property type="protein sequence ID" value="Mp8g17670.1.cds"/>
    <property type="gene ID" value="Mp8g17670"/>
</dbReference>
<dbReference type="PANTHER" id="PTHR35707">
    <property type="entry name" value="OS06G0608100 PROTEIN"/>
    <property type="match status" value="1"/>
</dbReference>
<feature type="compositionally biased region" description="Polar residues" evidence="1">
    <location>
        <begin position="116"/>
        <end position="128"/>
    </location>
</feature>
<keyword evidence="4" id="KW-1185">Reference proteome</keyword>
<feature type="domain" description="Spc7 kinetochore protein" evidence="2">
    <location>
        <begin position="1172"/>
        <end position="1347"/>
    </location>
</feature>
<feature type="compositionally biased region" description="Polar residues" evidence="1">
    <location>
        <begin position="462"/>
        <end position="478"/>
    </location>
</feature>
<gene>
    <name evidence="3" type="ORF">MARPO_0030s0102</name>
</gene>
<feature type="region of interest" description="Disordered" evidence="1">
    <location>
        <begin position="193"/>
        <end position="231"/>
    </location>
</feature>
<proteinExistence type="predicted"/>
<dbReference type="Pfam" id="PF08317">
    <property type="entry name" value="Spc7"/>
    <property type="match status" value="1"/>
</dbReference>
<dbReference type="EMBL" id="KZ772702">
    <property type="protein sequence ID" value="PTQ42369.1"/>
    <property type="molecule type" value="Genomic_DNA"/>
</dbReference>
<organism evidence="3 4">
    <name type="scientific">Marchantia polymorpha</name>
    <name type="common">Common liverwort</name>
    <name type="synonym">Marchantia aquatica</name>
    <dbReference type="NCBI Taxonomy" id="3197"/>
    <lineage>
        <taxon>Eukaryota</taxon>
        <taxon>Viridiplantae</taxon>
        <taxon>Streptophyta</taxon>
        <taxon>Embryophyta</taxon>
        <taxon>Marchantiophyta</taxon>
        <taxon>Marchantiopsida</taxon>
        <taxon>Marchantiidae</taxon>
        <taxon>Marchantiales</taxon>
        <taxon>Marchantiaceae</taxon>
        <taxon>Marchantia</taxon>
    </lineage>
</organism>